<dbReference type="InterPro" id="IPR005024">
    <property type="entry name" value="Snf7_fam"/>
</dbReference>
<evidence type="ECO:0008006" key="5">
    <source>
        <dbReference type="Google" id="ProtNLM"/>
    </source>
</evidence>
<organism evidence="3 4">
    <name type="scientific">Phyllachora maydis</name>
    <dbReference type="NCBI Taxonomy" id="1825666"/>
    <lineage>
        <taxon>Eukaryota</taxon>
        <taxon>Fungi</taxon>
        <taxon>Dikarya</taxon>
        <taxon>Ascomycota</taxon>
        <taxon>Pezizomycotina</taxon>
        <taxon>Sordariomycetes</taxon>
        <taxon>Sordariomycetidae</taxon>
        <taxon>Phyllachorales</taxon>
        <taxon>Phyllachoraceae</taxon>
        <taxon>Phyllachora</taxon>
    </lineage>
</organism>
<proteinExistence type="inferred from homology"/>
<keyword evidence="2" id="KW-0175">Coiled coil</keyword>
<dbReference type="Proteomes" id="UP001217918">
    <property type="component" value="Unassembled WGS sequence"/>
</dbReference>
<evidence type="ECO:0000313" key="4">
    <source>
        <dbReference type="Proteomes" id="UP001217918"/>
    </source>
</evidence>
<dbReference type="GO" id="GO:0032511">
    <property type="term" value="P:late endosome to vacuole transport via multivesicular body sorting pathway"/>
    <property type="evidence" value="ECO:0007669"/>
    <property type="project" value="TreeGrafter"/>
</dbReference>
<sequence length="217" mass="23851">MNRLFGTGAPKPAKPTLDASVKTLAERVATHDVRIAALNAELAGYTARIGKLRAGSEAQRLVKKKATAVLLRRKQQEAQRDTLVAQMDNLEAVQMSYDNAKNTMVMVDTLKTTTRALKKEYGRIDVDKIERMQDEMAELLDVGRDIQDSLARSYDVPDEVDEAELDAELEALGQEVELEREMAGAEGSGLSFLQDEVPPEFIDEAPHVPGKVKEAAG</sequence>
<dbReference type="Gene3D" id="6.10.250.1710">
    <property type="match status" value="1"/>
</dbReference>
<accession>A0AAD9MAE8</accession>
<name>A0AAD9MAE8_9PEZI</name>
<dbReference type="EMBL" id="JAQQPM010000003">
    <property type="protein sequence ID" value="KAK2069914.1"/>
    <property type="molecule type" value="Genomic_DNA"/>
</dbReference>
<gene>
    <name evidence="3" type="ORF">P8C59_004456</name>
</gene>
<dbReference type="PANTHER" id="PTHR22761">
    <property type="entry name" value="CHARGED MULTIVESICULAR BODY PROTEIN"/>
    <property type="match status" value="1"/>
</dbReference>
<dbReference type="Pfam" id="PF03357">
    <property type="entry name" value="Snf7"/>
    <property type="match status" value="1"/>
</dbReference>
<comment type="caution">
    <text evidence="3">The sequence shown here is derived from an EMBL/GenBank/DDBJ whole genome shotgun (WGS) entry which is preliminary data.</text>
</comment>
<protein>
    <recommendedName>
        <fullName evidence="5">Charged multivesicular body protein 5</fullName>
    </recommendedName>
</protein>
<reference evidence="3" key="1">
    <citation type="journal article" date="2023" name="Mol. Plant Microbe Interact.">
        <title>Elucidating the Obligate Nature and Biological Capacity of an Invasive Fungal Corn Pathogen.</title>
        <authorList>
            <person name="MacCready J.S."/>
            <person name="Roggenkamp E.M."/>
            <person name="Gdanetz K."/>
            <person name="Chilvers M.I."/>
        </authorList>
    </citation>
    <scope>NUCLEOTIDE SEQUENCE</scope>
    <source>
        <strain evidence="3">PM02</strain>
    </source>
</reference>
<evidence type="ECO:0000256" key="1">
    <source>
        <dbReference type="ARBA" id="ARBA00006190"/>
    </source>
</evidence>
<keyword evidence="4" id="KW-1185">Reference proteome</keyword>
<evidence type="ECO:0000313" key="3">
    <source>
        <dbReference type="EMBL" id="KAK2069914.1"/>
    </source>
</evidence>
<dbReference type="GO" id="GO:0005771">
    <property type="term" value="C:multivesicular body"/>
    <property type="evidence" value="ECO:0007669"/>
    <property type="project" value="TreeGrafter"/>
</dbReference>
<dbReference type="GO" id="GO:0006900">
    <property type="term" value="P:vesicle budding from membrane"/>
    <property type="evidence" value="ECO:0007669"/>
    <property type="project" value="TreeGrafter"/>
</dbReference>
<evidence type="ECO:0000256" key="2">
    <source>
        <dbReference type="ARBA" id="ARBA00023054"/>
    </source>
</evidence>
<comment type="similarity">
    <text evidence="1">Belongs to the SNF7 family.</text>
</comment>
<dbReference type="PANTHER" id="PTHR22761:SF12">
    <property type="entry name" value="CHARGED MULTIVESICULAR BODY PROTEIN 5"/>
    <property type="match status" value="1"/>
</dbReference>
<dbReference type="AlphaFoldDB" id="A0AAD9MAE8"/>